<keyword evidence="1" id="KW-0812">Transmembrane</keyword>
<keyword evidence="1" id="KW-0472">Membrane</keyword>
<organism evidence="3 4">
    <name type="scientific">Skeletonema marinoi</name>
    <dbReference type="NCBI Taxonomy" id="267567"/>
    <lineage>
        <taxon>Eukaryota</taxon>
        <taxon>Sar</taxon>
        <taxon>Stramenopiles</taxon>
        <taxon>Ochrophyta</taxon>
        <taxon>Bacillariophyta</taxon>
        <taxon>Coscinodiscophyceae</taxon>
        <taxon>Thalassiosirophycidae</taxon>
        <taxon>Thalassiosirales</taxon>
        <taxon>Skeletonemataceae</taxon>
        <taxon>Skeletonema</taxon>
        <taxon>Skeletonema marinoi-dohrnii complex</taxon>
    </lineage>
</organism>
<proteinExistence type="predicted"/>
<keyword evidence="2" id="KW-0732">Signal</keyword>
<feature type="chain" id="PRO_5042154712" evidence="2">
    <location>
        <begin position="22"/>
        <end position="531"/>
    </location>
</feature>
<feature type="transmembrane region" description="Helical" evidence="1">
    <location>
        <begin position="246"/>
        <end position="268"/>
    </location>
</feature>
<comment type="caution">
    <text evidence="3">The sequence shown here is derived from an EMBL/GenBank/DDBJ whole genome shotgun (WGS) entry which is preliminary data.</text>
</comment>
<dbReference type="PANTHER" id="PTHR34289:SF8">
    <property type="entry name" value="DUF819 DOMAIN-CONTAINING PROTEIN"/>
    <property type="match status" value="1"/>
</dbReference>
<dbReference type="PANTHER" id="PTHR34289">
    <property type="entry name" value="PROTEIN, PUTATIVE (DUF819)-RELATED"/>
    <property type="match status" value="1"/>
</dbReference>
<protein>
    <submittedName>
        <fullName evidence="3">DUF819 domain-containing protein</fullName>
    </submittedName>
</protein>
<dbReference type="EMBL" id="JATAAI010000005">
    <property type="protein sequence ID" value="KAK1745828.1"/>
    <property type="molecule type" value="Genomic_DNA"/>
</dbReference>
<keyword evidence="1" id="KW-1133">Transmembrane helix</keyword>
<name>A0AAD9DHJ8_9STRA</name>
<sequence>MVMPIALLLLLNSERLLLAEAFSPPRIVNRVQHPLRILQRSSCDVFQIPRSTTNSRVVTSLSVASSDFAAGGTLVLSSVIGMISEKFNFSGGHVVTLLSAALLSNTSRMVPTDHMLYDLCWSIFLPSSLVFALLSTSSSVSEKDSLSGPSSASSSSSLKQSSEATNVNSSILGMAVPFAAGSIGSIIGCCASFFLIKFHDIKATAILAGCLCASYIGGTVNFFAAAKILIPMFNCNNTGGGGISSLFGSLAAADLVVMAMYFSLLSFASKSKLLQSLFPSRGDVDDANKSDVDVAELIGESTSENSKGNASIGSSITAVILACFISISSVLAATDLEKKINNVANVPGLMCAFLAVFGLIAERMIGMGLNQMNKASYNRKSRLVRSLEEVAVVSPKLSNICFYLLFASVGTTADISSAIGSGPKALSFASLALVIHCATVLVGTFIGGRLIGGKLPQSTLQEVLTASNAAIGGPSTAAAFAADLVPITPSSRFISQLRRSLILGATVWGVFGYTIGTATGVTLAKALMRWV</sequence>
<evidence type="ECO:0000256" key="2">
    <source>
        <dbReference type="SAM" id="SignalP"/>
    </source>
</evidence>
<keyword evidence="4" id="KW-1185">Reference proteome</keyword>
<gene>
    <name evidence="3" type="ORF">QTG54_003752</name>
</gene>
<dbReference type="Pfam" id="PF05684">
    <property type="entry name" value="DUF819"/>
    <property type="match status" value="1"/>
</dbReference>
<feature type="transmembrane region" description="Helical" evidence="1">
    <location>
        <begin position="316"/>
        <end position="334"/>
    </location>
</feature>
<accession>A0AAD9DHJ8</accession>
<evidence type="ECO:0000313" key="4">
    <source>
        <dbReference type="Proteomes" id="UP001224775"/>
    </source>
</evidence>
<dbReference type="InterPro" id="IPR008537">
    <property type="entry name" value="DUF819"/>
</dbReference>
<feature type="transmembrane region" description="Helical" evidence="1">
    <location>
        <begin position="501"/>
        <end position="524"/>
    </location>
</feature>
<dbReference type="AlphaFoldDB" id="A0AAD9DHJ8"/>
<feature type="transmembrane region" description="Helical" evidence="1">
    <location>
        <begin position="386"/>
        <end position="406"/>
    </location>
</feature>
<evidence type="ECO:0000313" key="3">
    <source>
        <dbReference type="EMBL" id="KAK1745828.1"/>
    </source>
</evidence>
<evidence type="ECO:0000256" key="1">
    <source>
        <dbReference type="SAM" id="Phobius"/>
    </source>
</evidence>
<feature type="transmembrane region" description="Helical" evidence="1">
    <location>
        <begin position="346"/>
        <end position="365"/>
    </location>
</feature>
<reference evidence="3" key="1">
    <citation type="submission" date="2023-06" db="EMBL/GenBank/DDBJ databases">
        <title>Survivors Of The Sea: Transcriptome response of Skeletonema marinoi to long-term dormancy.</title>
        <authorList>
            <person name="Pinder M.I.M."/>
            <person name="Kourtchenko O."/>
            <person name="Robertson E.K."/>
            <person name="Larsson T."/>
            <person name="Maumus F."/>
            <person name="Osuna-Cruz C.M."/>
            <person name="Vancaester E."/>
            <person name="Stenow R."/>
            <person name="Vandepoele K."/>
            <person name="Ploug H."/>
            <person name="Bruchert V."/>
            <person name="Godhe A."/>
            <person name="Topel M."/>
        </authorList>
    </citation>
    <scope>NUCLEOTIDE SEQUENCE</scope>
    <source>
        <strain evidence="3">R05AC</strain>
    </source>
</reference>
<feature type="signal peptide" evidence="2">
    <location>
        <begin position="1"/>
        <end position="21"/>
    </location>
</feature>
<feature type="transmembrane region" description="Helical" evidence="1">
    <location>
        <begin position="171"/>
        <end position="196"/>
    </location>
</feature>
<dbReference type="Proteomes" id="UP001224775">
    <property type="component" value="Unassembled WGS sequence"/>
</dbReference>
<feature type="transmembrane region" description="Helical" evidence="1">
    <location>
        <begin position="426"/>
        <end position="447"/>
    </location>
</feature>
<feature type="transmembrane region" description="Helical" evidence="1">
    <location>
        <begin position="203"/>
        <end position="226"/>
    </location>
</feature>